<feature type="compositionally biased region" description="Acidic residues" evidence="1">
    <location>
        <begin position="75"/>
        <end position="88"/>
    </location>
</feature>
<sequence>MATRRRIGVSIASTEAARRQLMQPVPCWEKVWVTPDSVSTGSSNLKVYKWIKTEKVQQFSDDEGEVDEPLAPLPDEPEVVEGDEEEQDEVRVEAVEAVVVKEADLDTNQDDLPSKVPSPKPELMMLGTSLADIPQTNIDELEQTLKPLEDNLDDGDVNNKPLVEGLELDISGLGPDGLQLENTHDLSQIDGPDGLIGGSLMDESIDPFANSSA</sequence>
<organism evidence="2 3">
    <name type="scientific">Psilocybe cf. subviscida</name>
    <dbReference type="NCBI Taxonomy" id="2480587"/>
    <lineage>
        <taxon>Eukaryota</taxon>
        <taxon>Fungi</taxon>
        <taxon>Dikarya</taxon>
        <taxon>Basidiomycota</taxon>
        <taxon>Agaricomycotina</taxon>
        <taxon>Agaricomycetes</taxon>
        <taxon>Agaricomycetidae</taxon>
        <taxon>Agaricales</taxon>
        <taxon>Agaricineae</taxon>
        <taxon>Strophariaceae</taxon>
        <taxon>Psilocybe</taxon>
    </lineage>
</organism>
<feature type="region of interest" description="Disordered" evidence="1">
    <location>
        <begin position="179"/>
        <end position="213"/>
    </location>
</feature>
<accession>A0A8H5EUT1</accession>
<comment type="caution">
    <text evidence="2">The sequence shown here is derived from an EMBL/GenBank/DDBJ whole genome shotgun (WGS) entry which is preliminary data.</text>
</comment>
<keyword evidence="3" id="KW-1185">Reference proteome</keyword>
<evidence type="ECO:0000313" key="3">
    <source>
        <dbReference type="Proteomes" id="UP000567179"/>
    </source>
</evidence>
<proteinExistence type="predicted"/>
<evidence type="ECO:0000256" key="1">
    <source>
        <dbReference type="SAM" id="MobiDB-lite"/>
    </source>
</evidence>
<reference evidence="2 3" key="1">
    <citation type="journal article" date="2020" name="ISME J.">
        <title>Uncovering the hidden diversity of litter-decomposition mechanisms in mushroom-forming fungi.</title>
        <authorList>
            <person name="Floudas D."/>
            <person name="Bentzer J."/>
            <person name="Ahren D."/>
            <person name="Johansson T."/>
            <person name="Persson P."/>
            <person name="Tunlid A."/>
        </authorList>
    </citation>
    <scope>NUCLEOTIDE SEQUENCE [LARGE SCALE GENOMIC DNA]</scope>
    <source>
        <strain evidence="2 3">CBS 101986</strain>
    </source>
</reference>
<gene>
    <name evidence="2" type="ORF">D9619_002911</name>
</gene>
<dbReference type="OrthoDB" id="2595509at2759"/>
<dbReference type="AlphaFoldDB" id="A0A8H5EUT1"/>
<dbReference type="EMBL" id="JAACJJ010000056">
    <property type="protein sequence ID" value="KAF5313092.1"/>
    <property type="molecule type" value="Genomic_DNA"/>
</dbReference>
<protein>
    <submittedName>
        <fullName evidence="2">Uncharacterized protein</fullName>
    </submittedName>
</protein>
<evidence type="ECO:0000313" key="2">
    <source>
        <dbReference type="EMBL" id="KAF5313092.1"/>
    </source>
</evidence>
<feature type="region of interest" description="Disordered" evidence="1">
    <location>
        <begin position="59"/>
        <end position="88"/>
    </location>
</feature>
<dbReference type="Proteomes" id="UP000567179">
    <property type="component" value="Unassembled WGS sequence"/>
</dbReference>
<name>A0A8H5EUT1_9AGAR</name>